<protein>
    <submittedName>
        <fullName evidence="1">Uncharacterized protein</fullName>
    </submittedName>
</protein>
<organism evidence="1">
    <name type="scientific">marine metagenome</name>
    <dbReference type="NCBI Taxonomy" id="408172"/>
    <lineage>
        <taxon>unclassified sequences</taxon>
        <taxon>metagenomes</taxon>
        <taxon>ecological metagenomes</taxon>
    </lineage>
</organism>
<accession>A0A381Q2N1</accession>
<evidence type="ECO:0000313" key="1">
    <source>
        <dbReference type="EMBL" id="SUZ73572.1"/>
    </source>
</evidence>
<gene>
    <name evidence="1" type="ORF">METZ01_LOCUS26426</name>
</gene>
<sequence>MNKCSPNYMPWPRILLVFSVRRIVSYQSFPWDLIGASPKEGTTFLGRNILIVGDEPNIVQPLAFVFN</sequence>
<dbReference type="AlphaFoldDB" id="A0A381Q2N1"/>
<proteinExistence type="predicted"/>
<dbReference type="EMBL" id="UINC01001183">
    <property type="protein sequence ID" value="SUZ73572.1"/>
    <property type="molecule type" value="Genomic_DNA"/>
</dbReference>
<reference evidence="1" key="1">
    <citation type="submission" date="2018-05" db="EMBL/GenBank/DDBJ databases">
        <authorList>
            <person name="Lanie J.A."/>
            <person name="Ng W.-L."/>
            <person name="Kazmierczak K.M."/>
            <person name="Andrzejewski T.M."/>
            <person name="Davidsen T.M."/>
            <person name="Wayne K.J."/>
            <person name="Tettelin H."/>
            <person name="Glass J.I."/>
            <person name="Rusch D."/>
            <person name="Podicherti R."/>
            <person name="Tsui H.-C.T."/>
            <person name="Winkler M.E."/>
        </authorList>
    </citation>
    <scope>NUCLEOTIDE SEQUENCE</scope>
</reference>
<name>A0A381Q2N1_9ZZZZ</name>